<protein>
    <submittedName>
        <fullName evidence="1">Uncharacterized protein</fullName>
    </submittedName>
</protein>
<evidence type="ECO:0000313" key="1">
    <source>
        <dbReference type="EMBL" id="QEG00173.1"/>
    </source>
</evidence>
<keyword evidence="2" id="KW-1185">Reference proteome</keyword>
<evidence type="ECO:0000313" key="2">
    <source>
        <dbReference type="Proteomes" id="UP000321353"/>
    </source>
</evidence>
<proteinExistence type="predicted"/>
<dbReference type="Gene3D" id="3.40.30.10">
    <property type="entry name" value="Glutaredoxin"/>
    <property type="match status" value="1"/>
</dbReference>
<dbReference type="Proteomes" id="UP000321353">
    <property type="component" value="Chromosome"/>
</dbReference>
<dbReference type="RefSeq" id="WP_147869453.1">
    <property type="nucleotide sequence ID" value="NZ_CP036264.1"/>
</dbReference>
<organism evidence="1 2">
    <name type="scientific">Stieleria maiorica</name>
    <dbReference type="NCBI Taxonomy" id="2795974"/>
    <lineage>
        <taxon>Bacteria</taxon>
        <taxon>Pseudomonadati</taxon>
        <taxon>Planctomycetota</taxon>
        <taxon>Planctomycetia</taxon>
        <taxon>Pirellulales</taxon>
        <taxon>Pirellulaceae</taxon>
        <taxon>Stieleria</taxon>
    </lineage>
</organism>
<name>A0A5B9MFY1_9BACT</name>
<dbReference type="AlphaFoldDB" id="A0A5B9MFY1"/>
<accession>A0A5B9MFY1</accession>
<dbReference type="KEGG" id="smam:Mal15_42420"/>
<gene>
    <name evidence="1" type="ORF">Mal15_42420</name>
</gene>
<reference evidence="1 2" key="1">
    <citation type="submission" date="2019-02" db="EMBL/GenBank/DDBJ databases">
        <title>Planctomycetal bacteria perform biofilm scaping via a novel small molecule.</title>
        <authorList>
            <person name="Jeske O."/>
            <person name="Boedeker C."/>
            <person name="Wiegand S."/>
            <person name="Breitling P."/>
            <person name="Kallscheuer N."/>
            <person name="Jogler M."/>
            <person name="Rohde M."/>
            <person name="Petersen J."/>
            <person name="Medema M.H."/>
            <person name="Surup F."/>
            <person name="Jogler C."/>
        </authorList>
    </citation>
    <scope>NUCLEOTIDE SEQUENCE [LARGE SCALE GENOMIC DNA]</scope>
    <source>
        <strain evidence="1 2">Mal15</strain>
    </source>
</reference>
<sequence length="115" mass="12247">MGNRQKLIGVVVDAGMPRNGAEATLDCDSGMDALAIASEMSQRFRGAGVPCFVIDQKITLIGTQPTSVLVETGDPKLLSINLLMPRRYSKQMLRFVFPLVLQKQAPGSSGVASPA</sequence>
<dbReference type="EMBL" id="CP036264">
    <property type="protein sequence ID" value="QEG00173.1"/>
    <property type="molecule type" value="Genomic_DNA"/>
</dbReference>